<evidence type="ECO:0000256" key="3">
    <source>
        <dbReference type="PIRSR" id="PIRSR000390-1"/>
    </source>
</evidence>
<keyword evidence="6" id="KW-0808">Transferase</keyword>
<dbReference type="Pfam" id="PF01041">
    <property type="entry name" value="DegT_DnrJ_EryC1"/>
    <property type="match status" value="1"/>
</dbReference>
<dbReference type="InterPro" id="IPR015424">
    <property type="entry name" value="PyrdxlP-dep_Trfase"/>
</dbReference>
<dbReference type="InterPro" id="IPR015422">
    <property type="entry name" value="PyrdxlP-dep_Trfase_small"/>
</dbReference>
<keyword evidence="1 4" id="KW-0663">Pyridoxal phosphate</keyword>
<sequence>MDVPFLELKPAYLELKSEFDAAYHRVMESGWYLLGAEVKAFESEYAAYCETDHCVGVANGLEAIKLALLAADVGPGDEVVVPAHTFIATWLAVSSVGATIVPVEPDPVTLNIDTDLIAPVITSKTKAIIPVHLYGQPAHMAPIMEIAVEHDLVVIEDAAQAQGATYKGRRVGSLGHLAAHSFYPGKNLGAFADGGAVTTSDPGLAERVRMLGNYGSRQKYNHEIVGTNSRLSELQAAFLRVRLSVLDQWNDRRREQAAQYTRELAACANIALPQPRTDTNPVWHLYVIQTDHRDELQKHLSDSGIGTVIHYPIPCHRSGAYRELGFNEFPITENISKRCLSLPIGPHARDPVKVANMIIRFQPGNAASV</sequence>
<gene>
    <name evidence="6" type="primary">fdtB_3</name>
    <name evidence="6" type="ORF">Poly41_55770</name>
</gene>
<dbReference type="SUPFAM" id="SSF53383">
    <property type="entry name" value="PLP-dependent transferases"/>
    <property type="match status" value="1"/>
</dbReference>
<evidence type="ECO:0000256" key="1">
    <source>
        <dbReference type="ARBA" id="ARBA00022898"/>
    </source>
</evidence>
<organism evidence="6 7">
    <name type="scientific">Novipirellula artificiosorum</name>
    <dbReference type="NCBI Taxonomy" id="2528016"/>
    <lineage>
        <taxon>Bacteria</taxon>
        <taxon>Pseudomonadati</taxon>
        <taxon>Planctomycetota</taxon>
        <taxon>Planctomycetia</taxon>
        <taxon>Pirellulales</taxon>
        <taxon>Pirellulaceae</taxon>
        <taxon>Novipirellula</taxon>
    </lineage>
</organism>
<proteinExistence type="inferred from homology"/>
<dbReference type="Gene3D" id="3.90.1150.10">
    <property type="entry name" value="Aspartate Aminotransferase, domain 1"/>
    <property type="match status" value="1"/>
</dbReference>
<evidence type="ECO:0000256" key="4">
    <source>
        <dbReference type="PIRSR" id="PIRSR000390-2"/>
    </source>
</evidence>
<dbReference type="InterPro" id="IPR000653">
    <property type="entry name" value="DegT/StrS_aminotransferase"/>
</dbReference>
<keyword evidence="6" id="KW-0032">Aminotransferase</keyword>
<protein>
    <submittedName>
        <fullName evidence="6">dTDP-3-amino-3,6-dideoxy-alpha-D-galactopyranose transaminase</fullName>
        <ecNumber evidence="6">2.6.1.90</ecNumber>
    </submittedName>
</protein>
<feature type="modified residue" description="N6-(pyridoxal phosphate)lysine" evidence="4">
    <location>
        <position position="186"/>
    </location>
</feature>
<evidence type="ECO:0000256" key="2">
    <source>
        <dbReference type="ARBA" id="ARBA00037999"/>
    </source>
</evidence>
<name>A0A5C6DCD2_9BACT</name>
<dbReference type="GO" id="GO:0008483">
    <property type="term" value="F:transaminase activity"/>
    <property type="evidence" value="ECO:0007669"/>
    <property type="project" value="UniProtKB-KW"/>
</dbReference>
<feature type="active site" description="Proton acceptor" evidence="3">
    <location>
        <position position="186"/>
    </location>
</feature>
<dbReference type="InterPro" id="IPR015421">
    <property type="entry name" value="PyrdxlP-dep_Trfase_major"/>
</dbReference>
<dbReference type="Proteomes" id="UP000319143">
    <property type="component" value="Unassembled WGS sequence"/>
</dbReference>
<dbReference type="FunFam" id="3.40.640.10:FF:000089">
    <property type="entry name" value="Aminotransferase, DegT/DnrJ/EryC1/StrS family"/>
    <property type="match status" value="1"/>
</dbReference>
<dbReference type="OrthoDB" id="9810913at2"/>
<comment type="similarity">
    <text evidence="2 5">Belongs to the DegT/DnrJ/EryC1 family.</text>
</comment>
<evidence type="ECO:0000313" key="7">
    <source>
        <dbReference type="Proteomes" id="UP000319143"/>
    </source>
</evidence>
<dbReference type="PANTHER" id="PTHR30244:SF36">
    <property type="entry name" value="3-OXO-GLUCOSE-6-PHOSPHATE:GLUTAMATE AMINOTRANSFERASE"/>
    <property type="match status" value="1"/>
</dbReference>
<accession>A0A5C6DCD2</accession>
<evidence type="ECO:0000313" key="6">
    <source>
        <dbReference type="EMBL" id="TWU32599.1"/>
    </source>
</evidence>
<dbReference type="CDD" id="cd00616">
    <property type="entry name" value="AHBA_syn"/>
    <property type="match status" value="1"/>
</dbReference>
<dbReference type="RefSeq" id="WP_146530342.1">
    <property type="nucleotide sequence ID" value="NZ_SJPV01000012.1"/>
</dbReference>
<dbReference type="EC" id="2.6.1.90" evidence="6"/>
<dbReference type="AlphaFoldDB" id="A0A5C6DCD2"/>
<evidence type="ECO:0000256" key="5">
    <source>
        <dbReference type="RuleBase" id="RU004508"/>
    </source>
</evidence>
<dbReference type="EMBL" id="SJPV01000012">
    <property type="protein sequence ID" value="TWU32599.1"/>
    <property type="molecule type" value="Genomic_DNA"/>
</dbReference>
<dbReference type="PIRSF" id="PIRSF000390">
    <property type="entry name" value="PLP_StrS"/>
    <property type="match status" value="1"/>
</dbReference>
<dbReference type="Gene3D" id="3.40.640.10">
    <property type="entry name" value="Type I PLP-dependent aspartate aminotransferase-like (Major domain)"/>
    <property type="match status" value="1"/>
</dbReference>
<dbReference type="PANTHER" id="PTHR30244">
    <property type="entry name" value="TRANSAMINASE"/>
    <property type="match status" value="1"/>
</dbReference>
<dbReference type="GO" id="GO:0000271">
    <property type="term" value="P:polysaccharide biosynthetic process"/>
    <property type="evidence" value="ECO:0007669"/>
    <property type="project" value="TreeGrafter"/>
</dbReference>
<comment type="caution">
    <text evidence="6">The sequence shown here is derived from an EMBL/GenBank/DDBJ whole genome shotgun (WGS) entry which is preliminary data.</text>
</comment>
<dbReference type="GO" id="GO:0030170">
    <property type="term" value="F:pyridoxal phosphate binding"/>
    <property type="evidence" value="ECO:0007669"/>
    <property type="project" value="TreeGrafter"/>
</dbReference>
<keyword evidence="7" id="KW-1185">Reference proteome</keyword>
<reference evidence="6 7" key="1">
    <citation type="submission" date="2019-02" db="EMBL/GenBank/DDBJ databases">
        <title>Deep-cultivation of Planctomycetes and their phenomic and genomic characterization uncovers novel biology.</title>
        <authorList>
            <person name="Wiegand S."/>
            <person name="Jogler M."/>
            <person name="Boedeker C."/>
            <person name="Pinto D."/>
            <person name="Vollmers J."/>
            <person name="Rivas-Marin E."/>
            <person name="Kohn T."/>
            <person name="Peeters S.H."/>
            <person name="Heuer A."/>
            <person name="Rast P."/>
            <person name="Oberbeckmann S."/>
            <person name="Bunk B."/>
            <person name="Jeske O."/>
            <person name="Meyerdierks A."/>
            <person name="Storesund J.E."/>
            <person name="Kallscheuer N."/>
            <person name="Luecker S."/>
            <person name="Lage O.M."/>
            <person name="Pohl T."/>
            <person name="Merkel B.J."/>
            <person name="Hornburger P."/>
            <person name="Mueller R.-W."/>
            <person name="Bruemmer F."/>
            <person name="Labrenz M."/>
            <person name="Spormann A.M."/>
            <person name="Op Den Camp H."/>
            <person name="Overmann J."/>
            <person name="Amann R."/>
            <person name="Jetten M.S.M."/>
            <person name="Mascher T."/>
            <person name="Medema M.H."/>
            <person name="Devos D.P."/>
            <person name="Kaster A.-K."/>
            <person name="Ovreas L."/>
            <person name="Rohde M."/>
            <person name="Galperin M.Y."/>
            <person name="Jogler C."/>
        </authorList>
    </citation>
    <scope>NUCLEOTIDE SEQUENCE [LARGE SCALE GENOMIC DNA]</scope>
    <source>
        <strain evidence="6 7">Poly41</strain>
    </source>
</reference>